<comment type="catalytic activity">
    <reaction evidence="1 6">
        <text>[protein]-peptidylproline (omega=180) = [protein]-peptidylproline (omega=0)</text>
        <dbReference type="Rhea" id="RHEA:16237"/>
        <dbReference type="Rhea" id="RHEA-COMP:10747"/>
        <dbReference type="Rhea" id="RHEA-COMP:10748"/>
        <dbReference type="ChEBI" id="CHEBI:83833"/>
        <dbReference type="ChEBI" id="CHEBI:83834"/>
        <dbReference type="EC" id="5.2.1.8"/>
    </reaction>
</comment>
<organism evidence="9 10">
    <name type="scientific">Rhodotorula taiwanensis</name>
    <dbReference type="NCBI Taxonomy" id="741276"/>
    <lineage>
        <taxon>Eukaryota</taxon>
        <taxon>Fungi</taxon>
        <taxon>Dikarya</taxon>
        <taxon>Basidiomycota</taxon>
        <taxon>Pucciniomycotina</taxon>
        <taxon>Microbotryomycetes</taxon>
        <taxon>Sporidiobolales</taxon>
        <taxon>Sporidiobolaceae</taxon>
        <taxon>Rhodotorula</taxon>
    </lineage>
</organism>
<evidence type="ECO:0000313" key="10">
    <source>
        <dbReference type="Proteomes" id="UP000237144"/>
    </source>
</evidence>
<dbReference type="InterPro" id="IPR000297">
    <property type="entry name" value="PPIase_PpiC"/>
</dbReference>
<feature type="domain" description="PpiC" evidence="8">
    <location>
        <begin position="55"/>
        <end position="147"/>
    </location>
</feature>
<dbReference type="GO" id="GO:0003755">
    <property type="term" value="F:peptidyl-prolyl cis-trans isomerase activity"/>
    <property type="evidence" value="ECO:0007669"/>
    <property type="project" value="UniProtKB-UniRule"/>
</dbReference>
<dbReference type="Pfam" id="PF13616">
    <property type="entry name" value="Rotamase_3"/>
    <property type="match status" value="1"/>
</dbReference>
<evidence type="ECO:0000256" key="3">
    <source>
        <dbReference type="ARBA" id="ARBA00023110"/>
    </source>
</evidence>
<name>A0A2S5B204_9BASI</name>
<keyword evidence="3 5" id="KW-0697">Rotamase</keyword>
<feature type="region of interest" description="Disordered" evidence="7">
    <location>
        <begin position="1"/>
        <end position="59"/>
    </location>
</feature>
<evidence type="ECO:0000256" key="4">
    <source>
        <dbReference type="ARBA" id="ARBA00023235"/>
    </source>
</evidence>
<evidence type="ECO:0000256" key="5">
    <source>
        <dbReference type="PROSITE-ProRule" id="PRU00278"/>
    </source>
</evidence>
<dbReference type="GO" id="GO:0003677">
    <property type="term" value="F:DNA binding"/>
    <property type="evidence" value="ECO:0007669"/>
    <property type="project" value="InterPro"/>
</dbReference>
<dbReference type="InterPro" id="IPR043323">
    <property type="entry name" value="PIN4"/>
</dbReference>
<dbReference type="PROSITE" id="PS50198">
    <property type="entry name" value="PPIC_PPIASE_2"/>
    <property type="match status" value="1"/>
</dbReference>
<dbReference type="OrthoDB" id="1911748at2759"/>
<dbReference type="EC" id="5.2.1.8" evidence="6"/>
<evidence type="ECO:0000256" key="2">
    <source>
        <dbReference type="ARBA" id="ARBA00010242"/>
    </source>
</evidence>
<gene>
    <name evidence="9" type="ORF">BMF94_6221</name>
</gene>
<evidence type="ECO:0000313" key="9">
    <source>
        <dbReference type="EMBL" id="POY70809.1"/>
    </source>
</evidence>
<protein>
    <recommendedName>
        <fullName evidence="6">Peptidyl-prolyl cis-trans isomerase</fullName>
        <ecNumber evidence="6">5.2.1.8</ecNumber>
    </recommendedName>
</protein>
<dbReference type="AlphaFoldDB" id="A0A2S5B204"/>
<evidence type="ECO:0000256" key="1">
    <source>
        <dbReference type="ARBA" id="ARBA00000971"/>
    </source>
</evidence>
<dbReference type="PANTHER" id="PTHR45995">
    <property type="match status" value="1"/>
</dbReference>
<evidence type="ECO:0000259" key="8">
    <source>
        <dbReference type="PROSITE" id="PS50198"/>
    </source>
</evidence>
<comment type="caution">
    <text evidence="9">The sequence shown here is derived from an EMBL/GenBank/DDBJ whole genome shotgun (WGS) entry which is preliminary data.</text>
</comment>
<proteinExistence type="inferred from homology"/>
<accession>A0A2S5B204</accession>
<dbReference type="SUPFAM" id="SSF54534">
    <property type="entry name" value="FKBP-like"/>
    <property type="match status" value="1"/>
</dbReference>
<sequence>MAPKGKAKKETAPDESAADKLKPAQQLKLQARRACRHAARQSERRRNRPELTQNEPGTQLRHILCEKHSKSQQAIERLQKGEAFDKVAADLSEDKARTGGALGWMTRTGMIGVFQEEAFDIPPSEVRRPIYKEIKSKFGYHIVMVEDRK</sequence>
<dbReference type="STRING" id="741276.A0A2S5B204"/>
<keyword evidence="4 5" id="KW-0413">Isomerase</keyword>
<dbReference type="EMBL" id="PJQD01000097">
    <property type="protein sequence ID" value="POY70809.1"/>
    <property type="molecule type" value="Genomic_DNA"/>
</dbReference>
<dbReference type="GO" id="GO:0006364">
    <property type="term" value="P:rRNA processing"/>
    <property type="evidence" value="ECO:0007669"/>
    <property type="project" value="InterPro"/>
</dbReference>
<feature type="compositionally biased region" description="Basic residues" evidence="7">
    <location>
        <begin position="30"/>
        <end position="47"/>
    </location>
</feature>
<reference evidence="9 10" key="1">
    <citation type="journal article" date="2018" name="Front. Microbiol.">
        <title>Prospects for Fungal Bioremediation of Acidic Radioactive Waste Sites: Characterization and Genome Sequence of Rhodotorula taiwanensis MD1149.</title>
        <authorList>
            <person name="Tkavc R."/>
            <person name="Matrosova V.Y."/>
            <person name="Grichenko O.E."/>
            <person name="Gostincar C."/>
            <person name="Volpe R.P."/>
            <person name="Klimenkova P."/>
            <person name="Gaidamakova E.K."/>
            <person name="Zhou C.E."/>
            <person name="Stewart B.J."/>
            <person name="Lyman M.G."/>
            <person name="Malfatti S.A."/>
            <person name="Rubinfeld B."/>
            <person name="Courtot M."/>
            <person name="Singh J."/>
            <person name="Dalgard C.L."/>
            <person name="Hamilton T."/>
            <person name="Frey K.G."/>
            <person name="Gunde-Cimerman N."/>
            <person name="Dugan L."/>
            <person name="Daly M.J."/>
        </authorList>
    </citation>
    <scope>NUCLEOTIDE SEQUENCE [LARGE SCALE GENOMIC DNA]</scope>
    <source>
        <strain evidence="9 10">MD1149</strain>
    </source>
</reference>
<dbReference type="InterPro" id="IPR046357">
    <property type="entry name" value="PPIase_dom_sf"/>
</dbReference>
<evidence type="ECO:0000256" key="6">
    <source>
        <dbReference type="RuleBase" id="RU363014"/>
    </source>
</evidence>
<evidence type="ECO:0000256" key="7">
    <source>
        <dbReference type="SAM" id="MobiDB-lite"/>
    </source>
</evidence>
<feature type="compositionally biased region" description="Basic and acidic residues" evidence="7">
    <location>
        <begin position="8"/>
        <end position="22"/>
    </location>
</feature>
<dbReference type="Gene3D" id="3.10.50.40">
    <property type="match status" value="1"/>
</dbReference>
<keyword evidence="10" id="KW-1185">Reference proteome</keyword>
<comment type="similarity">
    <text evidence="2">Belongs to the PpiC/parvulin rotamase family. PIN4 subfamily.</text>
</comment>
<dbReference type="Proteomes" id="UP000237144">
    <property type="component" value="Unassembled WGS sequence"/>
</dbReference>